<dbReference type="GO" id="GO:0016020">
    <property type="term" value="C:membrane"/>
    <property type="evidence" value="ECO:0007669"/>
    <property type="project" value="UniProtKB-SubCell"/>
</dbReference>
<dbReference type="Proteomes" id="UP001177023">
    <property type="component" value="Unassembled WGS sequence"/>
</dbReference>
<dbReference type="AlphaFoldDB" id="A0AA36CQH8"/>
<gene>
    <name evidence="6" type="ORF">MSPICULIGERA_LOCUS10745</name>
</gene>
<feature type="transmembrane region" description="Helical" evidence="5">
    <location>
        <begin position="333"/>
        <end position="351"/>
    </location>
</feature>
<dbReference type="PANTHER" id="PTHR34492">
    <property type="entry name" value="GUSTATORY RECEPTOR FAMILY"/>
    <property type="match status" value="1"/>
</dbReference>
<keyword evidence="4 5" id="KW-0472">Membrane</keyword>
<feature type="transmembrane region" description="Helical" evidence="5">
    <location>
        <begin position="97"/>
        <end position="119"/>
    </location>
</feature>
<keyword evidence="2 5" id="KW-0812">Transmembrane</keyword>
<evidence type="ECO:0000256" key="3">
    <source>
        <dbReference type="ARBA" id="ARBA00022989"/>
    </source>
</evidence>
<evidence type="ECO:0000256" key="5">
    <source>
        <dbReference type="SAM" id="Phobius"/>
    </source>
</evidence>
<feature type="transmembrane region" description="Helical" evidence="5">
    <location>
        <begin position="237"/>
        <end position="260"/>
    </location>
</feature>
<feature type="non-terminal residue" evidence="6">
    <location>
        <position position="450"/>
    </location>
</feature>
<feature type="transmembrane region" description="Helical" evidence="5">
    <location>
        <begin position="307"/>
        <end position="328"/>
    </location>
</feature>
<keyword evidence="3 5" id="KW-1133">Transmembrane helix</keyword>
<organism evidence="6 7">
    <name type="scientific">Mesorhabditis spiculigera</name>
    <dbReference type="NCBI Taxonomy" id="96644"/>
    <lineage>
        <taxon>Eukaryota</taxon>
        <taxon>Metazoa</taxon>
        <taxon>Ecdysozoa</taxon>
        <taxon>Nematoda</taxon>
        <taxon>Chromadorea</taxon>
        <taxon>Rhabditida</taxon>
        <taxon>Rhabditina</taxon>
        <taxon>Rhabditomorpha</taxon>
        <taxon>Rhabditoidea</taxon>
        <taxon>Rhabditidae</taxon>
        <taxon>Mesorhabditinae</taxon>
        <taxon>Mesorhabditis</taxon>
    </lineage>
</organism>
<dbReference type="EMBL" id="CATQJA010002596">
    <property type="protein sequence ID" value="CAJ0572357.1"/>
    <property type="molecule type" value="Genomic_DNA"/>
</dbReference>
<evidence type="ECO:0000256" key="4">
    <source>
        <dbReference type="ARBA" id="ARBA00023136"/>
    </source>
</evidence>
<comment type="caution">
    <text evidence="6">The sequence shown here is derived from an EMBL/GenBank/DDBJ whole genome shotgun (WGS) entry which is preliminary data.</text>
</comment>
<sequence>MIKPRRESYNQANKPLEEPAEAVEFPILSQAKPSGPKKCLLALKAAPSHYAEDGCYFLEFDESDASEKQFLFFAKVLHWIGLRFDPRFSCGVTSLRFLWLSVIICVGIYSAVFDTLQMITNFEQKAAPSTLTFLVMAVQLVTVMLLMTFWQRHLSFEKFFHYYRHARDAEESYLELEKNASIVRNLRRFWTTQAYVLLTVASFSYVLTSSHRYDIIHSQHAKVFYFEKLVYIRPVACFIYCTVLNVALHTYICLSNAIYWEAKKFNVKLYSLKADSSAEMKFKLEHLIRLSARIHRTVRELDSIYKIYAFFTITLIIPSSLFVMLMVFSRKTAVEMAISMPAVLFCVYQYYGIMYPARLHDELNRSKAALCMNHHVWVPYEKSVNKLAQTLVMHVEQADLGISLWGFAIVTKPLILTTVSVLMTCLAFLLELRPRPGQAITASENQTISG</sequence>
<dbReference type="Pfam" id="PF08395">
    <property type="entry name" value="7tm_7"/>
    <property type="match status" value="1"/>
</dbReference>
<evidence type="ECO:0000256" key="1">
    <source>
        <dbReference type="ARBA" id="ARBA00004141"/>
    </source>
</evidence>
<proteinExistence type="predicted"/>
<feature type="transmembrane region" description="Helical" evidence="5">
    <location>
        <begin position="402"/>
        <end position="430"/>
    </location>
</feature>
<evidence type="ECO:0000313" key="7">
    <source>
        <dbReference type="Proteomes" id="UP001177023"/>
    </source>
</evidence>
<evidence type="ECO:0000256" key="2">
    <source>
        <dbReference type="ARBA" id="ARBA00022692"/>
    </source>
</evidence>
<evidence type="ECO:0000313" key="6">
    <source>
        <dbReference type="EMBL" id="CAJ0572357.1"/>
    </source>
</evidence>
<keyword evidence="7" id="KW-1185">Reference proteome</keyword>
<dbReference type="PANTHER" id="PTHR34492:SF2">
    <property type="entry name" value="G PROTEIN-COUPLED RECEPTOR"/>
    <property type="match status" value="1"/>
</dbReference>
<protein>
    <recommendedName>
        <fullName evidence="8">Gustatory receptor</fullName>
    </recommendedName>
</protein>
<dbReference type="GO" id="GO:0050909">
    <property type="term" value="P:sensory perception of taste"/>
    <property type="evidence" value="ECO:0007669"/>
    <property type="project" value="InterPro"/>
</dbReference>
<dbReference type="InterPro" id="IPR013604">
    <property type="entry name" value="7TM_chemorcpt"/>
</dbReference>
<reference evidence="6" key="1">
    <citation type="submission" date="2023-06" db="EMBL/GenBank/DDBJ databases">
        <authorList>
            <person name="Delattre M."/>
        </authorList>
    </citation>
    <scope>NUCLEOTIDE SEQUENCE</scope>
    <source>
        <strain evidence="6">AF72</strain>
    </source>
</reference>
<feature type="transmembrane region" description="Helical" evidence="5">
    <location>
        <begin position="131"/>
        <end position="150"/>
    </location>
</feature>
<comment type="subcellular location">
    <subcellularLocation>
        <location evidence="1">Membrane</location>
        <topology evidence="1">Multi-pass membrane protein</topology>
    </subcellularLocation>
</comment>
<accession>A0AA36CQH8</accession>
<name>A0AA36CQH8_9BILA</name>
<evidence type="ECO:0008006" key="8">
    <source>
        <dbReference type="Google" id="ProtNLM"/>
    </source>
</evidence>